<evidence type="ECO:0000256" key="6">
    <source>
        <dbReference type="ARBA" id="ARBA00022806"/>
    </source>
</evidence>
<keyword evidence="10 15" id="KW-0234">DNA repair</keyword>
<evidence type="ECO:0000256" key="8">
    <source>
        <dbReference type="ARBA" id="ARBA00023125"/>
    </source>
</evidence>
<dbReference type="CDD" id="cd04488">
    <property type="entry name" value="RecG_wedge_OBF"/>
    <property type="match status" value="1"/>
</dbReference>
<keyword evidence="4 15" id="KW-0227">DNA damage</keyword>
<keyword evidence="11" id="KW-0413">Isomerase</keyword>
<dbReference type="InterPro" id="IPR033454">
    <property type="entry name" value="RecG_wedge"/>
</dbReference>
<feature type="domain" description="Helicase C-terminal" evidence="17">
    <location>
        <begin position="457"/>
        <end position="621"/>
    </location>
</feature>
<evidence type="ECO:0000313" key="18">
    <source>
        <dbReference type="EMBL" id="PDO11720.1"/>
    </source>
</evidence>
<evidence type="ECO:0000259" key="17">
    <source>
        <dbReference type="PROSITE" id="PS51194"/>
    </source>
</evidence>
<dbReference type="InterPro" id="IPR027417">
    <property type="entry name" value="P-loop_NTPase"/>
</dbReference>
<gene>
    <name evidence="18" type="ORF">BLM47_01035</name>
</gene>
<dbReference type="EC" id="5.6.2.4" evidence="13 15"/>
<dbReference type="SUPFAM" id="SSF50249">
    <property type="entry name" value="Nucleic acid-binding proteins"/>
    <property type="match status" value="1"/>
</dbReference>
<keyword evidence="6 15" id="KW-0347">Helicase</keyword>
<dbReference type="Pfam" id="PF00271">
    <property type="entry name" value="Helicase_C"/>
    <property type="match status" value="1"/>
</dbReference>
<dbReference type="SMART" id="SM00490">
    <property type="entry name" value="HELICc"/>
    <property type="match status" value="1"/>
</dbReference>
<dbReference type="GO" id="GO:0006310">
    <property type="term" value="P:DNA recombination"/>
    <property type="evidence" value="ECO:0007669"/>
    <property type="project" value="UniProtKB-UniRule"/>
</dbReference>
<dbReference type="GO" id="GO:0005524">
    <property type="term" value="F:ATP binding"/>
    <property type="evidence" value="ECO:0007669"/>
    <property type="project" value="UniProtKB-KW"/>
</dbReference>
<dbReference type="Pfam" id="PF00270">
    <property type="entry name" value="DEAD"/>
    <property type="match status" value="1"/>
</dbReference>
<evidence type="ECO:0000256" key="5">
    <source>
        <dbReference type="ARBA" id="ARBA00022801"/>
    </source>
</evidence>
<dbReference type="PROSITE" id="PS51194">
    <property type="entry name" value="HELICASE_CTER"/>
    <property type="match status" value="1"/>
</dbReference>
<sequence>MIHGTDPSDVPVERLPGVGPQRAAELASLGIRTAADLLFYFPFRYDDYRFRSVRELSDGDRATIRVRVAGFPRLSFFGRNRSRMACLVEESGFPLTAVWFNQPYLRDRLEPGKEVVLNGKWDARRRQLTVMTTEFPDQKTRRAGNLAPVYRLSGSLTQSAMRKLVDFALQRYASALPELLPESLVARYGLMKRSEAVERLHRPGVDEELYRRARERMAYEELFLFQLKLQAYRAVSRSRADGVAHRVDMEKVRAFVRGLPFRLTESQKQALAEILHDLKQPYAMNRLLQGDVGSGKTVVAAAALYAVATAGAQGAVMAPTEILAEQHKRVLERLLAPHGVQVDLLTGSMSERHRRDVKASIAIGLTDVVVGTHALIQEDVHFRNLGLVVTDEQHRFGVQQRSLLRKKGHAPDILMMTATPIPRTLAISLFGDLDVSTLRERPAGRKPVRTYWVKPDRMDRVVAWIRREIASGRQAYVVCPLIEESDKLDVQNAVDMYDRLRFQMPEANVGLLHGRLSPEEKESVMRRFVAGEVQVLVSTTVVEVGVDVPNATIMVVYDADRFGLSQLHQLRGRVGRGEHASWCVLVADPKTEAGVERMRIMTQTDDGFEIARMDLEMRGPGEFFGTRQSGLPEFRVADLSADLELLERARDDAARLVASHEFWTGVEYVPLRQWLDREGVLSGERVD</sequence>
<evidence type="ECO:0000256" key="4">
    <source>
        <dbReference type="ARBA" id="ARBA00022763"/>
    </source>
</evidence>
<dbReference type="Gene3D" id="2.40.50.140">
    <property type="entry name" value="Nucleic acid-binding proteins"/>
    <property type="match status" value="1"/>
</dbReference>
<organism evidence="18 19">
    <name type="scientific">Candidatus Reconcilbacillus cellulovorans</name>
    <dbReference type="NCBI Taxonomy" id="1906605"/>
    <lineage>
        <taxon>Bacteria</taxon>
        <taxon>Bacillati</taxon>
        <taxon>Bacillota</taxon>
        <taxon>Bacilli</taxon>
        <taxon>Bacillales</taxon>
        <taxon>Paenibacillaceae</taxon>
        <taxon>Candidatus Reconcilbacillus</taxon>
    </lineage>
</organism>
<dbReference type="NCBIfam" id="TIGR00643">
    <property type="entry name" value="recG"/>
    <property type="match status" value="1"/>
</dbReference>
<evidence type="ECO:0000256" key="13">
    <source>
        <dbReference type="ARBA" id="ARBA00034808"/>
    </source>
</evidence>
<dbReference type="InterPro" id="IPR045562">
    <property type="entry name" value="RecG_dom3_C"/>
</dbReference>
<dbReference type="GO" id="GO:0003677">
    <property type="term" value="F:DNA binding"/>
    <property type="evidence" value="ECO:0007669"/>
    <property type="project" value="UniProtKB-KW"/>
</dbReference>
<evidence type="ECO:0000313" key="19">
    <source>
        <dbReference type="Proteomes" id="UP000243688"/>
    </source>
</evidence>
<dbReference type="SUPFAM" id="SSF52540">
    <property type="entry name" value="P-loop containing nucleoside triphosphate hydrolases"/>
    <property type="match status" value="1"/>
</dbReference>
<evidence type="ECO:0000256" key="10">
    <source>
        <dbReference type="ARBA" id="ARBA00023204"/>
    </source>
</evidence>
<evidence type="ECO:0000256" key="2">
    <source>
        <dbReference type="ARBA" id="ARBA00017846"/>
    </source>
</evidence>
<feature type="domain" description="Helicase ATP-binding" evidence="16">
    <location>
        <begin position="277"/>
        <end position="438"/>
    </location>
</feature>
<dbReference type="InterPro" id="IPR047112">
    <property type="entry name" value="RecG/Mfd"/>
</dbReference>
<dbReference type="EMBL" id="MOXJ01000001">
    <property type="protein sequence ID" value="PDO11720.1"/>
    <property type="molecule type" value="Genomic_DNA"/>
</dbReference>
<evidence type="ECO:0000256" key="14">
    <source>
        <dbReference type="ARBA" id="ARBA00048988"/>
    </source>
</evidence>
<evidence type="ECO:0000256" key="3">
    <source>
        <dbReference type="ARBA" id="ARBA00022741"/>
    </source>
</evidence>
<evidence type="ECO:0000256" key="7">
    <source>
        <dbReference type="ARBA" id="ARBA00022840"/>
    </source>
</evidence>
<dbReference type="PROSITE" id="PS51192">
    <property type="entry name" value="HELICASE_ATP_BIND_1"/>
    <property type="match status" value="1"/>
</dbReference>
<keyword evidence="7 15" id="KW-0067">ATP-binding</keyword>
<dbReference type="CDD" id="cd17992">
    <property type="entry name" value="DEXHc_RecG"/>
    <property type="match status" value="1"/>
</dbReference>
<dbReference type="AlphaFoldDB" id="A0A2A6E3K7"/>
<keyword evidence="5 15" id="KW-0378">Hydrolase</keyword>
<dbReference type="InterPro" id="IPR001650">
    <property type="entry name" value="Helicase_C-like"/>
</dbReference>
<dbReference type="GO" id="GO:0006281">
    <property type="term" value="P:DNA repair"/>
    <property type="evidence" value="ECO:0007669"/>
    <property type="project" value="UniProtKB-UniRule"/>
</dbReference>
<evidence type="ECO:0000256" key="12">
    <source>
        <dbReference type="ARBA" id="ARBA00034617"/>
    </source>
</evidence>
<dbReference type="InterPro" id="IPR014001">
    <property type="entry name" value="Helicase_ATP-bd"/>
</dbReference>
<reference evidence="18 19" key="1">
    <citation type="submission" date="2016-12" db="EMBL/GenBank/DDBJ databases">
        <title>Candidatus Reconcilibacillus cellulovorans genome.</title>
        <authorList>
            <person name="Kolinko S."/>
            <person name="Wu Y.-W."/>
            <person name="Tachea F."/>
            <person name="Denzel E."/>
            <person name="Hiras J."/>
            <person name="Baecker N."/>
            <person name="Chan L.J."/>
            <person name="Eichorst S.A."/>
            <person name="Frey D."/>
            <person name="Adams P.D."/>
            <person name="Pray T."/>
            <person name="Tanjore D."/>
            <person name="Petzold C.J."/>
            <person name="Gladden J.M."/>
            <person name="Simmons B.A."/>
            <person name="Singer S.W."/>
        </authorList>
    </citation>
    <scope>NUCLEOTIDE SEQUENCE [LARGE SCALE GENOMIC DNA]</scope>
    <source>
        <strain evidence="18">JTherm</strain>
    </source>
</reference>
<comment type="caution">
    <text evidence="18">The sequence shown here is derived from an EMBL/GenBank/DDBJ whole genome shotgun (WGS) entry which is preliminary data.</text>
</comment>
<dbReference type="Pfam" id="PF17191">
    <property type="entry name" value="RecG_wedge"/>
    <property type="match status" value="1"/>
</dbReference>
<dbReference type="SMART" id="SM00487">
    <property type="entry name" value="DEXDc"/>
    <property type="match status" value="1"/>
</dbReference>
<name>A0A2A6E3K7_9BACL</name>
<evidence type="ECO:0000256" key="9">
    <source>
        <dbReference type="ARBA" id="ARBA00023172"/>
    </source>
</evidence>
<dbReference type="Gene3D" id="1.10.150.20">
    <property type="entry name" value="5' to 3' exonuclease, C-terminal subdomain"/>
    <property type="match status" value="1"/>
</dbReference>
<comment type="similarity">
    <text evidence="1 15">Belongs to the helicase family. RecG subfamily.</text>
</comment>
<protein>
    <recommendedName>
        <fullName evidence="2 15">ATP-dependent DNA helicase RecG</fullName>
        <ecNumber evidence="13 15">5.6.2.4</ecNumber>
    </recommendedName>
</protein>
<keyword evidence="3 15" id="KW-0547">Nucleotide-binding</keyword>
<dbReference type="CDD" id="cd18811">
    <property type="entry name" value="SF2_C_RecG"/>
    <property type="match status" value="1"/>
</dbReference>
<comment type="function">
    <text evidence="15">Plays a critical role in recombination and DNA repair. Helps process Holliday junction intermediates to mature products by catalyzing branch migration. Has replication fork regression activity, unwinds stalled or blocked replication forks to make a HJ that can be resolved. Has a DNA unwinding activity characteristic of a DNA helicase with 3'-5' polarity.</text>
</comment>
<evidence type="ECO:0000256" key="1">
    <source>
        <dbReference type="ARBA" id="ARBA00007504"/>
    </source>
</evidence>
<evidence type="ECO:0000259" key="16">
    <source>
        <dbReference type="PROSITE" id="PS51192"/>
    </source>
</evidence>
<evidence type="ECO:0000256" key="15">
    <source>
        <dbReference type="RuleBase" id="RU363016"/>
    </source>
</evidence>
<proteinExistence type="inferred from homology"/>
<keyword evidence="9 15" id="KW-0233">DNA recombination</keyword>
<dbReference type="InterPro" id="IPR012340">
    <property type="entry name" value="NA-bd_OB-fold"/>
</dbReference>
<keyword evidence="8" id="KW-0238">DNA-binding</keyword>
<comment type="catalytic activity">
    <reaction evidence="12 15">
        <text>Couples ATP hydrolysis with the unwinding of duplex DNA by translocating in the 3'-5' direction.</text>
        <dbReference type="EC" id="5.6.2.4"/>
    </reaction>
</comment>
<dbReference type="NCBIfam" id="NF008168">
    <property type="entry name" value="PRK10917.2-2"/>
    <property type="match status" value="1"/>
</dbReference>
<dbReference type="GO" id="GO:0043138">
    <property type="term" value="F:3'-5' DNA helicase activity"/>
    <property type="evidence" value="ECO:0007669"/>
    <property type="project" value="UniProtKB-EC"/>
</dbReference>
<dbReference type="InterPro" id="IPR011545">
    <property type="entry name" value="DEAD/DEAH_box_helicase_dom"/>
</dbReference>
<dbReference type="Proteomes" id="UP000243688">
    <property type="component" value="Unassembled WGS sequence"/>
</dbReference>
<dbReference type="NCBIfam" id="NF008165">
    <property type="entry name" value="PRK10917.1-3"/>
    <property type="match status" value="1"/>
</dbReference>
<dbReference type="PANTHER" id="PTHR47964">
    <property type="entry name" value="ATP-DEPENDENT DNA HELICASE HOMOLOG RECG, CHLOROPLASTIC"/>
    <property type="match status" value="1"/>
</dbReference>
<comment type="catalytic activity">
    <reaction evidence="14 15">
        <text>ATP + H2O = ADP + phosphate + H(+)</text>
        <dbReference type="Rhea" id="RHEA:13065"/>
        <dbReference type="ChEBI" id="CHEBI:15377"/>
        <dbReference type="ChEBI" id="CHEBI:15378"/>
        <dbReference type="ChEBI" id="CHEBI:30616"/>
        <dbReference type="ChEBI" id="CHEBI:43474"/>
        <dbReference type="ChEBI" id="CHEBI:456216"/>
        <dbReference type="EC" id="5.6.2.4"/>
    </reaction>
</comment>
<dbReference type="Pfam" id="PF19833">
    <property type="entry name" value="RecG_dom3_C"/>
    <property type="match status" value="1"/>
</dbReference>
<dbReference type="PANTHER" id="PTHR47964:SF1">
    <property type="entry name" value="ATP-DEPENDENT DNA HELICASE HOMOLOG RECG, CHLOROPLASTIC"/>
    <property type="match status" value="1"/>
</dbReference>
<accession>A0A2A6E3K7</accession>
<dbReference type="Gene3D" id="3.40.50.300">
    <property type="entry name" value="P-loop containing nucleotide triphosphate hydrolases"/>
    <property type="match status" value="2"/>
</dbReference>
<dbReference type="GO" id="GO:0016887">
    <property type="term" value="F:ATP hydrolysis activity"/>
    <property type="evidence" value="ECO:0007669"/>
    <property type="project" value="RHEA"/>
</dbReference>
<dbReference type="InterPro" id="IPR004609">
    <property type="entry name" value="ATP-dep_DNA_helicase_RecG"/>
</dbReference>
<evidence type="ECO:0000256" key="11">
    <source>
        <dbReference type="ARBA" id="ARBA00023235"/>
    </source>
</evidence>